<dbReference type="EMBL" id="AB022059">
    <property type="protein sequence ID" value="BAA82044.1"/>
    <property type="molecule type" value="Genomic_DNA"/>
</dbReference>
<protein>
    <submittedName>
        <fullName evidence="1">ORF48</fullName>
    </submittedName>
</protein>
<dbReference type="AlphaFoldDB" id="Q9XPE1"/>
<name>Q9XPE1_AEGCR</name>
<gene>
    <name evidence="1" type="primary">orf48</name>
</gene>
<proteinExistence type="predicted"/>
<evidence type="ECO:0000313" key="1">
    <source>
        <dbReference type="EMBL" id="BAA82044.1"/>
    </source>
</evidence>
<reference evidence="1" key="1">
    <citation type="submission" date="1999-01" db="EMBL/GenBank/DDBJ databases">
        <title>Novel recombination in wheat mitochondria genome showing photoperiod-sensitive cytoplasmic male sterility induces secondary structure alteration of the recognition site for mRNA processing.</title>
        <authorList>
            <person name="Ogihara Y."/>
            <person name="Kurihara Y."/>
            <person name="Futami K."/>
            <person name="Tsuji K."/>
            <person name="Murai K."/>
        </authorList>
    </citation>
    <scope>NUCLEOTIDE SEQUENCE</scope>
</reference>
<keyword evidence="1" id="KW-0496">Mitochondrion</keyword>
<accession>Q9XPE1</accession>
<sequence>MVWYFFFQSRLCGCPLMFTLHAKSGFPWKNQRRRQDQSPFLSKVSEQS</sequence>
<geneLocation type="mitochondrion" evidence="1"/>
<organism evidence="1">
    <name type="scientific">Aegilops crassa</name>
    <name type="common">Persian goatgrass</name>
    <name type="synonym">Triticum crassum</name>
    <dbReference type="NCBI Taxonomy" id="4481"/>
    <lineage>
        <taxon>Eukaryota</taxon>
        <taxon>Viridiplantae</taxon>
        <taxon>Streptophyta</taxon>
        <taxon>Embryophyta</taxon>
        <taxon>Tracheophyta</taxon>
        <taxon>Spermatophyta</taxon>
        <taxon>Magnoliopsida</taxon>
        <taxon>Liliopsida</taxon>
        <taxon>Poales</taxon>
        <taxon>Poaceae</taxon>
        <taxon>BOP clade</taxon>
        <taxon>Pooideae</taxon>
        <taxon>Triticodae</taxon>
        <taxon>Triticeae</taxon>
        <taxon>Triticinae</taxon>
        <taxon>Aegilops</taxon>
    </lineage>
</organism>